<dbReference type="InterPro" id="IPR013132">
    <property type="entry name" value="PseI/NeuA/B-like_N"/>
</dbReference>
<evidence type="ECO:0000313" key="3">
    <source>
        <dbReference type="Proteomes" id="UP000623842"/>
    </source>
</evidence>
<dbReference type="PANTHER" id="PTHR42966">
    <property type="entry name" value="N-ACETYLNEURAMINATE SYNTHASE"/>
    <property type="match status" value="1"/>
</dbReference>
<evidence type="ECO:0000313" key="2">
    <source>
        <dbReference type="EMBL" id="GHF80355.1"/>
    </source>
</evidence>
<dbReference type="InterPro" id="IPR051690">
    <property type="entry name" value="PseI-like"/>
</dbReference>
<dbReference type="GO" id="GO:0047444">
    <property type="term" value="F:N-acylneuraminate-9-phosphate synthase activity"/>
    <property type="evidence" value="ECO:0007669"/>
    <property type="project" value="TreeGrafter"/>
</dbReference>
<gene>
    <name evidence="2" type="ORF">GCM10017161_04530</name>
</gene>
<dbReference type="EMBL" id="BNCK01000001">
    <property type="protein sequence ID" value="GHF80355.1"/>
    <property type="molecule type" value="Genomic_DNA"/>
</dbReference>
<organism evidence="2 3">
    <name type="scientific">Thalassotalea marina</name>
    <dbReference type="NCBI Taxonomy" id="1673741"/>
    <lineage>
        <taxon>Bacteria</taxon>
        <taxon>Pseudomonadati</taxon>
        <taxon>Pseudomonadota</taxon>
        <taxon>Gammaproteobacteria</taxon>
        <taxon>Alteromonadales</taxon>
        <taxon>Colwelliaceae</taxon>
        <taxon>Thalassotalea</taxon>
    </lineage>
</organism>
<dbReference type="Pfam" id="PF03102">
    <property type="entry name" value="NeuB"/>
    <property type="match status" value="1"/>
</dbReference>
<keyword evidence="3" id="KW-1185">Reference proteome</keyword>
<dbReference type="CDD" id="cd11615">
    <property type="entry name" value="SAF_NeuB_like"/>
    <property type="match status" value="1"/>
</dbReference>
<dbReference type="Proteomes" id="UP000623842">
    <property type="component" value="Unassembled WGS sequence"/>
</dbReference>
<dbReference type="InterPro" id="IPR020030">
    <property type="entry name" value="Pseudaminic_synth_PseI"/>
</dbReference>
<dbReference type="SUPFAM" id="SSF51569">
    <property type="entry name" value="Aldolase"/>
    <property type="match status" value="1"/>
</dbReference>
<name>A0A919BCZ9_9GAMM</name>
<dbReference type="InterPro" id="IPR013785">
    <property type="entry name" value="Aldolase_TIM"/>
</dbReference>
<dbReference type="SMART" id="SM00858">
    <property type="entry name" value="SAF"/>
    <property type="match status" value="1"/>
</dbReference>
<dbReference type="InterPro" id="IPR057736">
    <property type="entry name" value="SAF_PseI/NeuA/NeuB"/>
</dbReference>
<dbReference type="InterPro" id="IPR036732">
    <property type="entry name" value="AFP_Neu5c_C_sf"/>
</dbReference>
<sequence length="350" mass="38289">MNEIYIDGRSIGQQHVPFVIAELSGNHGQSFDYAKSMIDAAAEAGAHAIKLQTYTADTMTLACELPDFQIDEQNNLWKGQSLHTLYQQAYTPWEWHEALFGYAKSKGLIAFSSPFDISAVDFLETLDVPCYKIASFENNDLPLIKRIAQTGKPVIMSTGMASLTEISEAVDTLRTNGCSDFVLLKCTSAYPALASEANLATITHLANTFNCPVGLSDHTLGLGVALASVPLGACVIEKHFVLSRDHGGVDAAFSLEPEELAMLVRESKRAFEAVGMVTYGGTVIEQDSKKYRRSIYISKDVKKGDILSAENLRIVRPGFGLAPKYWQQVLGSRVTKDATLGTALTWEHIK</sequence>
<accession>A0A919BCZ9</accession>
<dbReference type="AlphaFoldDB" id="A0A919BCZ9"/>
<reference evidence="2" key="1">
    <citation type="journal article" date="2014" name="Int. J. Syst. Evol. Microbiol.">
        <title>Complete genome sequence of Corynebacterium casei LMG S-19264T (=DSM 44701T), isolated from a smear-ripened cheese.</title>
        <authorList>
            <consortium name="US DOE Joint Genome Institute (JGI-PGF)"/>
            <person name="Walter F."/>
            <person name="Albersmeier A."/>
            <person name="Kalinowski J."/>
            <person name="Ruckert C."/>
        </authorList>
    </citation>
    <scope>NUCLEOTIDE SEQUENCE</scope>
    <source>
        <strain evidence="2">KCTC 42731</strain>
    </source>
</reference>
<dbReference type="InterPro" id="IPR006190">
    <property type="entry name" value="SAF_AFP_Neu5Ac"/>
</dbReference>
<evidence type="ECO:0000259" key="1">
    <source>
        <dbReference type="PROSITE" id="PS50844"/>
    </source>
</evidence>
<dbReference type="RefSeq" id="WP_189767083.1">
    <property type="nucleotide sequence ID" value="NZ_BNCK01000001.1"/>
</dbReference>
<dbReference type="GO" id="GO:0016051">
    <property type="term" value="P:carbohydrate biosynthetic process"/>
    <property type="evidence" value="ECO:0007669"/>
    <property type="project" value="InterPro"/>
</dbReference>
<dbReference type="SUPFAM" id="SSF51269">
    <property type="entry name" value="AFP III-like domain"/>
    <property type="match status" value="1"/>
</dbReference>
<dbReference type="PANTHER" id="PTHR42966:SF2">
    <property type="entry name" value="PSEUDAMINIC ACID SYNTHASE"/>
    <property type="match status" value="1"/>
</dbReference>
<protein>
    <submittedName>
        <fullName evidence="2">Pseudaminic acid synthase</fullName>
    </submittedName>
</protein>
<proteinExistence type="predicted"/>
<comment type="caution">
    <text evidence="2">The sequence shown here is derived from an EMBL/GenBank/DDBJ whole genome shotgun (WGS) entry which is preliminary data.</text>
</comment>
<dbReference type="PROSITE" id="PS50844">
    <property type="entry name" value="AFP_LIKE"/>
    <property type="match status" value="1"/>
</dbReference>
<dbReference type="Gene3D" id="3.90.1210.10">
    <property type="entry name" value="Antifreeze-like/N-acetylneuraminic acid synthase C-terminal domain"/>
    <property type="match status" value="1"/>
</dbReference>
<reference evidence="2" key="2">
    <citation type="submission" date="2020-09" db="EMBL/GenBank/DDBJ databases">
        <authorList>
            <person name="Sun Q."/>
            <person name="Kim S."/>
        </authorList>
    </citation>
    <scope>NUCLEOTIDE SEQUENCE</scope>
    <source>
        <strain evidence="2">KCTC 42731</strain>
    </source>
</reference>
<dbReference type="InterPro" id="IPR013974">
    <property type="entry name" value="SAF"/>
</dbReference>
<dbReference type="Gene3D" id="3.20.20.70">
    <property type="entry name" value="Aldolase class I"/>
    <property type="match status" value="1"/>
</dbReference>
<dbReference type="Pfam" id="PF08666">
    <property type="entry name" value="SAF"/>
    <property type="match status" value="1"/>
</dbReference>
<dbReference type="NCBIfam" id="TIGR03586">
    <property type="entry name" value="PseI"/>
    <property type="match status" value="1"/>
</dbReference>
<feature type="domain" description="AFP-like" evidence="1">
    <location>
        <begin position="294"/>
        <end position="350"/>
    </location>
</feature>